<dbReference type="AlphaFoldDB" id="A0A918RG04"/>
<reference evidence="2" key="2">
    <citation type="submission" date="2020-09" db="EMBL/GenBank/DDBJ databases">
        <authorList>
            <person name="Sun Q."/>
            <person name="Ohkuma M."/>
        </authorList>
    </citation>
    <scope>NUCLEOTIDE SEQUENCE</scope>
    <source>
        <strain evidence="2">JCM 5016</strain>
    </source>
</reference>
<reference evidence="2" key="1">
    <citation type="journal article" date="2014" name="Int. J. Syst. Evol. Microbiol.">
        <title>Complete genome sequence of Corynebacterium casei LMG S-19264T (=DSM 44701T), isolated from a smear-ripened cheese.</title>
        <authorList>
            <consortium name="US DOE Joint Genome Institute (JGI-PGF)"/>
            <person name="Walter F."/>
            <person name="Albersmeier A."/>
            <person name="Kalinowski J."/>
            <person name="Ruckert C."/>
        </authorList>
    </citation>
    <scope>NUCLEOTIDE SEQUENCE</scope>
    <source>
        <strain evidence="2">JCM 5016</strain>
    </source>
</reference>
<accession>A0A918RG04</accession>
<protein>
    <submittedName>
        <fullName evidence="2">Uncharacterized protein</fullName>
    </submittedName>
</protein>
<dbReference type="Proteomes" id="UP000623010">
    <property type="component" value="Unassembled WGS sequence"/>
</dbReference>
<name>A0A918RG04_9ACTN</name>
<evidence type="ECO:0000256" key="1">
    <source>
        <dbReference type="SAM" id="MobiDB-lite"/>
    </source>
</evidence>
<feature type="compositionally biased region" description="Low complexity" evidence="1">
    <location>
        <begin position="188"/>
        <end position="220"/>
    </location>
</feature>
<organism evidence="2 3">
    <name type="scientific">Streptomyces echinoruber</name>
    <dbReference type="NCBI Taxonomy" id="68898"/>
    <lineage>
        <taxon>Bacteria</taxon>
        <taxon>Bacillati</taxon>
        <taxon>Actinomycetota</taxon>
        <taxon>Actinomycetes</taxon>
        <taxon>Kitasatosporales</taxon>
        <taxon>Streptomycetaceae</taxon>
        <taxon>Streptomyces</taxon>
    </lineage>
</organism>
<proteinExistence type="predicted"/>
<evidence type="ECO:0000313" key="2">
    <source>
        <dbReference type="EMBL" id="GGZ96399.1"/>
    </source>
</evidence>
<comment type="caution">
    <text evidence="2">The sequence shown here is derived from an EMBL/GenBank/DDBJ whole genome shotgun (WGS) entry which is preliminary data.</text>
</comment>
<evidence type="ECO:0000313" key="3">
    <source>
        <dbReference type="Proteomes" id="UP000623010"/>
    </source>
</evidence>
<keyword evidence="3" id="KW-1185">Reference proteome</keyword>
<feature type="compositionally biased region" description="Gly residues" evidence="1">
    <location>
        <begin position="143"/>
        <end position="178"/>
    </location>
</feature>
<sequence length="233" mass="21951">MLVGALEDAFQDGDVGDLAAGGEGLVAGEDQVVAVLGDDDVVVARVDGAAEEPAVACGLGFDVLPLLAGADQAGGPVPQVVVAEELADGAVGLGDFTYDAVGGGPVLSPAAVLGGPEEGDQAGVLQEPDLRVRGGAGAVALDGVGGQDGGDLGGAGDPLGGGGGGGAGLPVGGRGGAHGRTASFAVRGAATGAGAGQAETGTEAGRAPPSGSWASSSRTRGSTRRPKYSTSSR</sequence>
<feature type="region of interest" description="Disordered" evidence="1">
    <location>
        <begin position="143"/>
        <end position="233"/>
    </location>
</feature>
<dbReference type="EMBL" id="BMWH01000016">
    <property type="protein sequence ID" value="GGZ96399.1"/>
    <property type="molecule type" value="Genomic_DNA"/>
</dbReference>
<gene>
    <name evidence="2" type="ORF">GCM10010389_39590</name>
</gene>